<dbReference type="EMBL" id="JAMXLR010000051">
    <property type="protein sequence ID" value="MCO6045154.1"/>
    <property type="molecule type" value="Genomic_DNA"/>
</dbReference>
<dbReference type="AlphaFoldDB" id="A0A9X2FF59"/>
<dbReference type="RefSeq" id="WP_252853264.1">
    <property type="nucleotide sequence ID" value="NZ_JAMXLR010000051.1"/>
</dbReference>
<keyword evidence="1" id="KW-0732">Signal</keyword>
<comment type="caution">
    <text evidence="3">The sequence shown here is derived from an EMBL/GenBank/DDBJ whole genome shotgun (WGS) entry which is preliminary data.</text>
</comment>
<dbReference type="InterPro" id="IPR007131">
    <property type="entry name" value="SHD1"/>
</dbReference>
<proteinExistence type="predicted"/>
<dbReference type="Gene3D" id="2.30.30.700">
    <property type="entry name" value="SLA1 homology domain 1"/>
    <property type="match status" value="1"/>
</dbReference>
<dbReference type="GO" id="GO:0030674">
    <property type="term" value="F:protein-macromolecule adaptor activity"/>
    <property type="evidence" value="ECO:0007669"/>
    <property type="project" value="InterPro"/>
</dbReference>
<evidence type="ECO:0000256" key="1">
    <source>
        <dbReference type="SAM" id="SignalP"/>
    </source>
</evidence>
<evidence type="ECO:0000259" key="2">
    <source>
        <dbReference type="Pfam" id="PF03983"/>
    </source>
</evidence>
<keyword evidence="4" id="KW-1185">Reference proteome</keyword>
<protein>
    <submittedName>
        <fullName evidence="3">SHD1 domain-containing protein</fullName>
    </submittedName>
</protein>
<feature type="domain" description="SLA1 homology" evidence="2">
    <location>
        <begin position="19"/>
        <end position="78"/>
    </location>
</feature>
<gene>
    <name evidence="3" type="ORF">NG895_14680</name>
</gene>
<dbReference type="GO" id="GO:0008092">
    <property type="term" value="F:cytoskeletal protein binding"/>
    <property type="evidence" value="ECO:0007669"/>
    <property type="project" value="InterPro"/>
</dbReference>
<reference evidence="3" key="1">
    <citation type="submission" date="2022-06" db="EMBL/GenBank/DDBJ databases">
        <title>Aeoliella straminimaris, a novel planctomycete from sediments.</title>
        <authorList>
            <person name="Vitorino I.R."/>
            <person name="Lage O.M."/>
        </authorList>
    </citation>
    <scope>NUCLEOTIDE SEQUENCE</scope>
    <source>
        <strain evidence="3">ICT_H6.2</strain>
    </source>
</reference>
<dbReference type="Proteomes" id="UP001155241">
    <property type="component" value="Unassembled WGS sequence"/>
</dbReference>
<dbReference type="GO" id="GO:0042802">
    <property type="term" value="F:identical protein binding"/>
    <property type="evidence" value="ECO:0007669"/>
    <property type="project" value="InterPro"/>
</dbReference>
<dbReference type="GO" id="GO:0043130">
    <property type="term" value="F:ubiquitin binding"/>
    <property type="evidence" value="ECO:0007669"/>
    <property type="project" value="InterPro"/>
</dbReference>
<evidence type="ECO:0000313" key="4">
    <source>
        <dbReference type="Proteomes" id="UP001155241"/>
    </source>
</evidence>
<feature type="signal peptide" evidence="1">
    <location>
        <begin position="1"/>
        <end position="22"/>
    </location>
</feature>
<name>A0A9X2FF59_9BACT</name>
<accession>A0A9X2FF59</accession>
<evidence type="ECO:0000313" key="3">
    <source>
        <dbReference type="EMBL" id="MCO6045154.1"/>
    </source>
</evidence>
<dbReference type="Pfam" id="PF03983">
    <property type="entry name" value="SHD1"/>
    <property type="match status" value="1"/>
</dbReference>
<organism evidence="3 4">
    <name type="scientific">Aeoliella straminimaris</name>
    <dbReference type="NCBI Taxonomy" id="2954799"/>
    <lineage>
        <taxon>Bacteria</taxon>
        <taxon>Pseudomonadati</taxon>
        <taxon>Planctomycetota</taxon>
        <taxon>Planctomycetia</taxon>
        <taxon>Pirellulales</taxon>
        <taxon>Lacipirellulaceae</taxon>
        <taxon>Aeoliella</taxon>
    </lineage>
</organism>
<sequence>MKPATLLVVAVMTLAAASSATAGKVRTWTDASSKYTIDASLVAFNESDVVLERASDKQLGTVPIDKLSEQDKEYLKTKEAVDSAKELTDAMQRWKLSNGMEVVGRLVDFGRKEIVLRRSRGTMYVNDRAYQNLPPIYQKIIPLIVRHAGNKVDDADMLETWLSSRGGRPQTFTVDGVVLELENGDEYGIPFFLFSPQDLEVLQPGWETWLAAHEKQDYAARQHEALRLQTEAAEYQRQRDAQDRRRIAELQLGLTAVEAGVTSMWEVTLYPQPGNPGPPLWVTGFARNSRDASYQAMAKHPGYVVGPVRRISN</sequence>
<feature type="chain" id="PRO_5040782736" evidence="1">
    <location>
        <begin position="23"/>
        <end position="313"/>
    </location>
</feature>